<dbReference type="GO" id="GO:0006352">
    <property type="term" value="P:DNA-templated transcription initiation"/>
    <property type="evidence" value="ECO:0007669"/>
    <property type="project" value="InterPro"/>
</dbReference>
<dbReference type="RefSeq" id="WP_407938166.1">
    <property type="nucleotide sequence ID" value="NZ_SGXD01000013.1"/>
</dbReference>
<evidence type="ECO:0000256" key="5">
    <source>
        <dbReference type="ARBA" id="ARBA00023163"/>
    </source>
</evidence>
<evidence type="ECO:0000313" key="9">
    <source>
        <dbReference type="Proteomes" id="UP000293638"/>
    </source>
</evidence>
<dbReference type="InterPro" id="IPR014325">
    <property type="entry name" value="RNA_pol_sigma-E_actinobac"/>
</dbReference>
<dbReference type="SUPFAM" id="SSF88946">
    <property type="entry name" value="Sigma2 domain of RNA polymerase sigma factors"/>
    <property type="match status" value="1"/>
</dbReference>
<proteinExistence type="inferred from homology"/>
<dbReference type="AlphaFoldDB" id="A0A4Q7N756"/>
<keyword evidence="5" id="KW-0804">Transcription</keyword>
<evidence type="ECO:0000256" key="2">
    <source>
        <dbReference type="ARBA" id="ARBA00023015"/>
    </source>
</evidence>
<name>A0A4Q7N756_9ACTN</name>
<dbReference type="Gene3D" id="1.10.1740.10">
    <property type="match status" value="1"/>
</dbReference>
<dbReference type="InterPro" id="IPR036388">
    <property type="entry name" value="WH-like_DNA-bd_sf"/>
</dbReference>
<dbReference type="PANTHER" id="PTHR43133:SF50">
    <property type="entry name" value="ECF RNA POLYMERASE SIGMA FACTOR SIGM"/>
    <property type="match status" value="1"/>
</dbReference>
<evidence type="ECO:0000259" key="6">
    <source>
        <dbReference type="Pfam" id="PF04542"/>
    </source>
</evidence>
<evidence type="ECO:0000256" key="3">
    <source>
        <dbReference type="ARBA" id="ARBA00023082"/>
    </source>
</evidence>
<dbReference type="Proteomes" id="UP000293638">
    <property type="component" value="Unassembled WGS sequence"/>
</dbReference>
<dbReference type="EMBL" id="SGXD01000013">
    <property type="protein sequence ID" value="RZS77511.1"/>
    <property type="molecule type" value="Genomic_DNA"/>
</dbReference>
<dbReference type="PANTHER" id="PTHR43133">
    <property type="entry name" value="RNA POLYMERASE ECF-TYPE SIGMA FACTO"/>
    <property type="match status" value="1"/>
</dbReference>
<evidence type="ECO:0000256" key="1">
    <source>
        <dbReference type="ARBA" id="ARBA00010641"/>
    </source>
</evidence>
<dbReference type="GO" id="GO:0016987">
    <property type="term" value="F:sigma factor activity"/>
    <property type="evidence" value="ECO:0007669"/>
    <property type="project" value="UniProtKB-KW"/>
</dbReference>
<feature type="domain" description="RNA polymerase sigma-70 region 2" evidence="6">
    <location>
        <begin position="16"/>
        <end position="78"/>
    </location>
</feature>
<gene>
    <name evidence="8" type="ORF">EV189_4042</name>
</gene>
<dbReference type="Gene3D" id="1.10.10.10">
    <property type="entry name" value="Winged helix-like DNA-binding domain superfamily/Winged helix DNA-binding domain"/>
    <property type="match status" value="1"/>
</dbReference>
<dbReference type="GO" id="GO:0003677">
    <property type="term" value="F:DNA binding"/>
    <property type="evidence" value="ECO:0007669"/>
    <property type="project" value="UniProtKB-KW"/>
</dbReference>
<sequence>MRESAESHDAEFVAFVEAASRRLLYVATLLTGDQGQAEDLVQTSLIGAYRRWDAIRADDPFSYVRRSIVNAHASWWRRLLLERRHSPQPQAEVPDPSVVVDQRAELRSWLLTLTDRERAVVVLRYLEDLSEAQTALELGIALGTVKSTAARALSKLRVTATANQEPEVTRGQPRA</sequence>
<dbReference type="InterPro" id="IPR013324">
    <property type="entry name" value="RNA_pol_sigma_r3/r4-like"/>
</dbReference>
<dbReference type="NCBIfam" id="TIGR02937">
    <property type="entry name" value="sigma70-ECF"/>
    <property type="match status" value="1"/>
</dbReference>
<protein>
    <submittedName>
        <fullName evidence="8">RNA polymerase sigma-70 factor (Sigma-E family)</fullName>
    </submittedName>
</protein>
<comment type="similarity">
    <text evidence="1">Belongs to the sigma-70 factor family. ECF subfamily.</text>
</comment>
<dbReference type="InterPro" id="IPR013325">
    <property type="entry name" value="RNA_pol_sigma_r2"/>
</dbReference>
<dbReference type="InterPro" id="IPR007627">
    <property type="entry name" value="RNA_pol_sigma70_r2"/>
</dbReference>
<dbReference type="SUPFAM" id="SSF88659">
    <property type="entry name" value="Sigma3 and sigma4 domains of RNA polymerase sigma factors"/>
    <property type="match status" value="1"/>
</dbReference>
<keyword evidence="9" id="KW-1185">Reference proteome</keyword>
<keyword evidence="4" id="KW-0238">DNA-binding</keyword>
<dbReference type="InterPro" id="IPR013249">
    <property type="entry name" value="RNA_pol_sigma70_r4_t2"/>
</dbReference>
<dbReference type="CDD" id="cd06171">
    <property type="entry name" value="Sigma70_r4"/>
    <property type="match status" value="1"/>
</dbReference>
<organism evidence="8 9">
    <name type="scientific">Motilibacter rhizosphaerae</name>
    <dbReference type="NCBI Taxonomy" id="598652"/>
    <lineage>
        <taxon>Bacteria</taxon>
        <taxon>Bacillati</taxon>
        <taxon>Actinomycetota</taxon>
        <taxon>Actinomycetes</taxon>
        <taxon>Motilibacterales</taxon>
        <taxon>Motilibacteraceae</taxon>
        <taxon>Motilibacter</taxon>
    </lineage>
</organism>
<dbReference type="Pfam" id="PF08281">
    <property type="entry name" value="Sigma70_r4_2"/>
    <property type="match status" value="1"/>
</dbReference>
<dbReference type="NCBIfam" id="TIGR02983">
    <property type="entry name" value="SigE-fam_strep"/>
    <property type="match status" value="1"/>
</dbReference>
<keyword evidence="3" id="KW-0731">Sigma factor</keyword>
<dbReference type="Pfam" id="PF04542">
    <property type="entry name" value="Sigma70_r2"/>
    <property type="match status" value="1"/>
</dbReference>
<evidence type="ECO:0000313" key="8">
    <source>
        <dbReference type="EMBL" id="RZS77511.1"/>
    </source>
</evidence>
<evidence type="ECO:0000259" key="7">
    <source>
        <dbReference type="Pfam" id="PF08281"/>
    </source>
</evidence>
<dbReference type="InterPro" id="IPR014284">
    <property type="entry name" value="RNA_pol_sigma-70_dom"/>
</dbReference>
<reference evidence="8 9" key="1">
    <citation type="submission" date="2019-02" db="EMBL/GenBank/DDBJ databases">
        <title>Genomic Encyclopedia of Type Strains, Phase IV (KMG-IV): sequencing the most valuable type-strain genomes for metagenomic binning, comparative biology and taxonomic classification.</title>
        <authorList>
            <person name="Goeker M."/>
        </authorList>
    </citation>
    <scope>NUCLEOTIDE SEQUENCE [LARGE SCALE GENOMIC DNA]</scope>
    <source>
        <strain evidence="8 9">DSM 45622</strain>
    </source>
</reference>
<evidence type="ECO:0000256" key="4">
    <source>
        <dbReference type="ARBA" id="ARBA00023125"/>
    </source>
</evidence>
<accession>A0A4Q7N756</accession>
<feature type="domain" description="RNA polymerase sigma factor 70 region 4 type 2" evidence="7">
    <location>
        <begin position="105"/>
        <end position="156"/>
    </location>
</feature>
<keyword evidence="2" id="KW-0805">Transcription regulation</keyword>
<comment type="caution">
    <text evidence="8">The sequence shown here is derived from an EMBL/GenBank/DDBJ whole genome shotgun (WGS) entry which is preliminary data.</text>
</comment>
<dbReference type="InterPro" id="IPR039425">
    <property type="entry name" value="RNA_pol_sigma-70-like"/>
</dbReference>